<gene>
    <name evidence="1" type="ORF">BV22DRAFT_937341</name>
</gene>
<evidence type="ECO:0000313" key="2">
    <source>
        <dbReference type="Proteomes" id="UP000790709"/>
    </source>
</evidence>
<organism evidence="1 2">
    <name type="scientific">Leucogyrophana mollusca</name>
    <dbReference type="NCBI Taxonomy" id="85980"/>
    <lineage>
        <taxon>Eukaryota</taxon>
        <taxon>Fungi</taxon>
        <taxon>Dikarya</taxon>
        <taxon>Basidiomycota</taxon>
        <taxon>Agaricomycotina</taxon>
        <taxon>Agaricomycetes</taxon>
        <taxon>Agaricomycetidae</taxon>
        <taxon>Boletales</taxon>
        <taxon>Boletales incertae sedis</taxon>
        <taxon>Leucogyrophana</taxon>
    </lineage>
</organism>
<reference evidence="1" key="1">
    <citation type="journal article" date="2021" name="New Phytol.">
        <title>Evolutionary innovations through gain and loss of genes in the ectomycorrhizal Boletales.</title>
        <authorList>
            <person name="Wu G."/>
            <person name="Miyauchi S."/>
            <person name="Morin E."/>
            <person name="Kuo A."/>
            <person name="Drula E."/>
            <person name="Varga T."/>
            <person name="Kohler A."/>
            <person name="Feng B."/>
            <person name="Cao Y."/>
            <person name="Lipzen A."/>
            <person name="Daum C."/>
            <person name="Hundley H."/>
            <person name="Pangilinan J."/>
            <person name="Johnson J."/>
            <person name="Barry K."/>
            <person name="LaButti K."/>
            <person name="Ng V."/>
            <person name="Ahrendt S."/>
            <person name="Min B."/>
            <person name="Choi I.G."/>
            <person name="Park H."/>
            <person name="Plett J.M."/>
            <person name="Magnuson J."/>
            <person name="Spatafora J.W."/>
            <person name="Nagy L.G."/>
            <person name="Henrissat B."/>
            <person name="Grigoriev I.V."/>
            <person name="Yang Z.L."/>
            <person name="Xu J."/>
            <person name="Martin F.M."/>
        </authorList>
    </citation>
    <scope>NUCLEOTIDE SEQUENCE</scope>
    <source>
        <strain evidence="1">KUC20120723A-06</strain>
    </source>
</reference>
<accession>A0ACB8AWI3</accession>
<dbReference type="Proteomes" id="UP000790709">
    <property type="component" value="Unassembled WGS sequence"/>
</dbReference>
<proteinExistence type="predicted"/>
<protein>
    <submittedName>
        <fullName evidence="1">Uncharacterized protein</fullName>
    </submittedName>
</protein>
<dbReference type="EMBL" id="MU267070">
    <property type="protein sequence ID" value="KAH7917423.1"/>
    <property type="molecule type" value="Genomic_DNA"/>
</dbReference>
<comment type="caution">
    <text evidence="1">The sequence shown here is derived from an EMBL/GenBank/DDBJ whole genome shotgun (WGS) entry which is preliminary data.</text>
</comment>
<sequence>MDRPVTLTLAIGALSPIGFLMLKDAINILLLANDSDFGLSFADEEVANGQRFSVVTTIPAMIKAHSKLGYPAVYPCGAFVYRKKLGSVFGSLFGAEFSARKGDQTDRISVGMDSPNSAFGGTNSIFVTGYDAKKAADGAHDGNAEDDTAQTSHGRITGRRANKWGAVNYGFAFYEA</sequence>
<evidence type="ECO:0000313" key="1">
    <source>
        <dbReference type="EMBL" id="KAH7917423.1"/>
    </source>
</evidence>
<name>A0ACB8AWI3_9AGAM</name>
<keyword evidence="2" id="KW-1185">Reference proteome</keyword>